<dbReference type="InterPro" id="IPR035205">
    <property type="entry name" value="DUF5320"/>
</dbReference>
<keyword evidence="2" id="KW-1185">Reference proteome</keyword>
<dbReference type="RefSeq" id="WP_089284613.1">
    <property type="nucleotide sequence ID" value="NZ_FZOJ01000028.1"/>
</dbReference>
<reference evidence="1 2" key="1">
    <citation type="submission" date="2017-06" db="EMBL/GenBank/DDBJ databases">
        <authorList>
            <person name="Kim H.J."/>
            <person name="Triplett B.A."/>
        </authorList>
    </citation>
    <scope>NUCLEOTIDE SEQUENCE [LARGE SCALE GENOMIC DNA]</scope>
    <source>
        <strain evidence="1 2">SCA</strain>
    </source>
</reference>
<name>A0A239IHI6_9FIRM</name>
<protein>
    <recommendedName>
        <fullName evidence="3">DUF5320 domain-containing protein</fullName>
    </recommendedName>
</protein>
<dbReference type="Pfam" id="PF17253">
    <property type="entry name" value="DUF5320"/>
    <property type="match status" value="1"/>
</dbReference>
<proteinExistence type="predicted"/>
<organism evidence="1 2">
    <name type="scientific">Anaerovirgula multivorans</name>
    <dbReference type="NCBI Taxonomy" id="312168"/>
    <lineage>
        <taxon>Bacteria</taxon>
        <taxon>Bacillati</taxon>
        <taxon>Bacillota</taxon>
        <taxon>Clostridia</taxon>
        <taxon>Peptostreptococcales</taxon>
        <taxon>Natronincolaceae</taxon>
        <taxon>Anaerovirgula</taxon>
    </lineage>
</organism>
<evidence type="ECO:0000313" key="1">
    <source>
        <dbReference type="EMBL" id="SNS92989.1"/>
    </source>
</evidence>
<dbReference type="AlphaFoldDB" id="A0A239IHI6"/>
<dbReference type="Proteomes" id="UP000198304">
    <property type="component" value="Unassembled WGS sequence"/>
</dbReference>
<dbReference type="OrthoDB" id="9815278at2"/>
<dbReference type="EMBL" id="FZOJ01000028">
    <property type="protein sequence ID" value="SNS92989.1"/>
    <property type="molecule type" value="Genomic_DNA"/>
</dbReference>
<evidence type="ECO:0008006" key="3">
    <source>
        <dbReference type="Google" id="ProtNLM"/>
    </source>
</evidence>
<sequence length="86" mass="9420">MPRRDGTGPMGMGSVTGNGLGVCTRANTVKYGAGFGPGFRRGFGRGLGRYFVVDETDSKLQKELLQEQKDLLKSRLDVIEKQLENL</sequence>
<gene>
    <name evidence="1" type="ORF">SAMN05446037_102819</name>
</gene>
<evidence type="ECO:0000313" key="2">
    <source>
        <dbReference type="Proteomes" id="UP000198304"/>
    </source>
</evidence>
<accession>A0A239IHI6</accession>